<dbReference type="EMBL" id="CP019343">
    <property type="protein sequence ID" value="ARN72656.1"/>
    <property type="molecule type" value="Genomic_DNA"/>
</dbReference>
<sequence>MNARLVILILCVLSVAGCVSQVVSFKDYVEGWKGEDISKYIEVRERPHLDRSKYKGEENVENLSNGNKVYQFPYPKCPVYFEVNSNGVIIDITTPDGKDCY</sequence>
<dbReference type="AlphaFoldDB" id="A0A1X9N4H4"/>
<dbReference type="RefSeq" id="WP_085756742.1">
    <property type="nucleotide sequence ID" value="NZ_CP019343.1"/>
</dbReference>
<evidence type="ECO:0008006" key="4">
    <source>
        <dbReference type="Google" id="ProtNLM"/>
    </source>
</evidence>
<dbReference type="STRING" id="716816.BST96_00115"/>
<organism evidence="2 3">
    <name type="scientific">Oceanicoccus sagamiensis</name>
    <dbReference type="NCBI Taxonomy" id="716816"/>
    <lineage>
        <taxon>Bacteria</taxon>
        <taxon>Pseudomonadati</taxon>
        <taxon>Pseudomonadota</taxon>
        <taxon>Gammaproteobacteria</taxon>
        <taxon>Cellvibrionales</taxon>
        <taxon>Spongiibacteraceae</taxon>
        <taxon>Oceanicoccus</taxon>
    </lineage>
</organism>
<evidence type="ECO:0000313" key="3">
    <source>
        <dbReference type="Proteomes" id="UP000193450"/>
    </source>
</evidence>
<dbReference type="KEGG" id="osg:BST96_00115"/>
<dbReference type="OrthoDB" id="9852261at2"/>
<feature type="signal peptide" evidence="1">
    <location>
        <begin position="1"/>
        <end position="20"/>
    </location>
</feature>
<dbReference type="Proteomes" id="UP000193450">
    <property type="component" value="Chromosome"/>
</dbReference>
<evidence type="ECO:0000313" key="2">
    <source>
        <dbReference type="EMBL" id="ARN72656.1"/>
    </source>
</evidence>
<proteinExistence type="predicted"/>
<dbReference type="PROSITE" id="PS51257">
    <property type="entry name" value="PROKAR_LIPOPROTEIN"/>
    <property type="match status" value="1"/>
</dbReference>
<reference evidence="2 3" key="1">
    <citation type="submission" date="2016-11" db="EMBL/GenBank/DDBJ databases">
        <title>Trade-off between light-utilization and light-protection in marine flavobacteria.</title>
        <authorList>
            <person name="Kumagai Y."/>
        </authorList>
    </citation>
    <scope>NUCLEOTIDE SEQUENCE [LARGE SCALE GENOMIC DNA]</scope>
    <source>
        <strain evidence="2 3">NBRC 107125</strain>
    </source>
</reference>
<keyword evidence="3" id="KW-1185">Reference proteome</keyword>
<name>A0A1X9N4H4_9GAMM</name>
<gene>
    <name evidence="2" type="ORF">BST96_00115</name>
</gene>
<feature type="chain" id="PRO_5012462920" description="Lipoprotein" evidence="1">
    <location>
        <begin position="21"/>
        <end position="101"/>
    </location>
</feature>
<keyword evidence="1" id="KW-0732">Signal</keyword>
<accession>A0A1X9N4H4</accession>
<protein>
    <recommendedName>
        <fullName evidence="4">Lipoprotein</fullName>
    </recommendedName>
</protein>
<evidence type="ECO:0000256" key="1">
    <source>
        <dbReference type="SAM" id="SignalP"/>
    </source>
</evidence>